<evidence type="ECO:0000313" key="3">
    <source>
        <dbReference type="Proteomes" id="UP000287352"/>
    </source>
</evidence>
<comment type="caution">
    <text evidence="2">The sequence shown here is derived from an EMBL/GenBank/DDBJ whole genome shotgun (WGS) entry which is preliminary data.</text>
</comment>
<keyword evidence="1" id="KW-0472">Membrane</keyword>
<feature type="transmembrane region" description="Helical" evidence="1">
    <location>
        <begin position="343"/>
        <end position="363"/>
    </location>
</feature>
<feature type="transmembrane region" description="Helical" evidence="1">
    <location>
        <begin position="415"/>
        <end position="437"/>
    </location>
</feature>
<keyword evidence="3" id="KW-1185">Reference proteome</keyword>
<feature type="transmembrane region" description="Helical" evidence="1">
    <location>
        <begin position="111"/>
        <end position="138"/>
    </location>
</feature>
<reference evidence="3" key="1">
    <citation type="submission" date="2018-12" db="EMBL/GenBank/DDBJ databases">
        <title>Tengunoibacter tsumagoiensis gen. nov., sp. nov., Dictyobacter kobayashii sp. nov., D. alpinus sp. nov., and D. joshuensis sp. nov. and description of Dictyobacteraceae fam. nov. within the order Ktedonobacterales isolated from Tengu-no-mugimeshi.</title>
        <authorList>
            <person name="Wang C.M."/>
            <person name="Zheng Y."/>
            <person name="Sakai Y."/>
            <person name="Toyoda A."/>
            <person name="Minakuchi Y."/>
            <person name="Abe K."/>
            <person name="Yokota A."/>
            <person name="Yabe S."/>
        </authorList>
    </citation>
    <scope>NUCLEOTIDE SEQUENCE [LARGE SCALE GENOMIC DNA]</scope>
    <source>
        <strain evidence="3">Uno3</strain>
    </source>
</reference>
<dbReference type="Proteomes" id="UP000287352">
    <property type="component" value="Unassembled WGS sequence"/>
</dbReference>
<dbReference type="RefSeq" id="WP_126582423.1">
    <property type="nucleotide sequence ID" value="NZ_BIFR01000002.1"/>
</dbReference>
<name>A0A402A780_9CHLR</name>
<sequence>MNPIQAILRASLQSTSNGLRFDARLRVGTLFALLIQLLLAAWALSHLISAWTQWKALDGMAMSAHLWLTCLLAWSMIVLFAVLTTVVHGLGSDEALLLAIQPFEPATRFRALYSLVLWRGVGNWLLSEALLLGIALSLTLGWAALPWLLLLVLGALCVAWLSIFLTLLAIHCILPYTGRVLLYSLFCAMGLGLLLLLVHSLHWDAVWAHKMSRGSALLFAQFSALATVPLACPISDCLLVLCLLLAWFPLARRTGLLYLATLQGQQGRDSSPRAVVRPGSGMLLTLLKRRRTLLGALLFKGVLQQSRHLFAWLRLLVLVVLLALFPLVRPSLASLPLSDTLEVTFYAACMAFLALFEYMPYAIGGEGARLTLYLTAPLAPATFLRVRLCSYLLPTLLIGWLCAHLLGLWTGLNLLALSQALALLSLLLTGYATLTVLGSALDADLTQFVEDNLQTLMLEEMPITPRRLQLLSLTILLFGVMLLLCWKLPMPGALLALVALDALLLVIGERLARAQLARLLR</sequence>
<feature type="transmembrane region" description="Helical" evidence="1">
    <location>
        <begin position="222"/>
        <end position="248"/>
    </location>
</feature>
<feature type="transmembrane region" description="Helical" evidence="1">
    <location>
        <begin position="468"/>
        <end position="486"/>
    </location>
</feature>
<protein>
    <submittedName>
        <fullName evidence="2">Uncharacterized protein</fullName>
    </submittedName>
</protein>
<evidence type="ECO:0000256" key="1">
    <source>
        <dbReference type="SAM" id="Phobius"/>
    </source>
</evidence>
<feature type="transmembrane region" description="Helical" evidence="1">
    <location>
        <begin position="492"/>
        <end position="512"/>
    </location>
</feature>
<evidence type="ECO:0000313" key="2">
    <source>
        <dbReference type="EMBL" id="GCE14895.1"/>
    </source>
</evidence>
<accession>A0A402A780</accession>
<feature type="transmembrane region" description="Helical" evidence="1">
    <location>
        <begin position="144"/>
        <end position="168"/>
    </location>
</feature>
<proteinExistence type="predicted"/>
<dbReference type="AlphaFoldDB" id="A0A402A780"/>
<feature type="transmembrane region" description="Helical" evidence="1">
    <location>
        <begin position="388"/>
        <end position="409"/>
    </location>
</feature>
<organism evidence="2 3">
    <name type="scientific">Tengunoibacter tsumagoiensis</name>
    <dbReference type="NCBI Taxonomy" id="2014871"/>
    <lineage>
        <taxon>Bacteria</taxon>
        <taxon>Bacillati</taxon>
        <taxon>Chloroflexota</taxon>
        <taxon>Ktedonobacteria</taxon>
        <taxon>Ktedonobacterales</taxon>
        <taxon>Dictyobacteraceae</taxon>
        <taxon>Tengunoibacter</taxon>
    </lineage>
</organism>
<keyword evidence="1" id="KW-0812">Transmembrane</keyword>
<feature type="transmembrane region" description="Helical" evidence="1">
    <location>
        <begin position="180"/>
        <end position="202"/>
    </location>
</feature>
<feature type="transmembrane region" description="Helical" evidence="1">
    <location>
        <begin position="66"/>
        <end position="90"/>
    </location>
</feature>
<keyword evidence="1" id="KW-1133">Transmembrane helix</keyword>
<feature type="transmembrane region" description="Helical" evidence="1">
    <location>
        <begin position="30"/>
        <end position="54"/>
    </location>
</feature>
<gene>
    <name evidence="2" type="ORF">KTT_47540</name>
</gene>
<feature type="transmembrane region" description="Helical" evidence="1">
    <location>
        <begin position="309"/>
        <end position="328"/>
    </location>
</feature>
<dbReference type="EMBL" id="BIFR01000002">
    <property type="protein sequence ID" value="GCE14895.1"/>
    <property type="molecule type" value="Genomic_DNA"/>
</dbReference>